<organism evidence="3 4">
    <name type="scientific">Asanoa ferruginea</name>
    <dbReference type="NCBI Taxonomy" id="53367"/>
    <lineage>
        <taxon>Bacteria</taxon>
        <taxon>Bacillati</taxon>
        <taxon>Actinomycetota</taxon>
        <taxon>Actinomycetes</taxon>
        <taxon>Micromonosporales</taxon>
        <taxon>Micromonosporaceae</taxon>
        <taxon>Asanoa</taxon>
    </lineage>
</organism>
<protein>
    <submittedName>
        <fullName evidence="3">Tetratricopeptide repeat protein</fullName>
    </submittedName>
</protein>
<dbReference type="InterPro" id="IPR051012">
    <property type="entry name" value="CellSynth/LPSAsmb/PSIAsmb"/>
</dbReference>
<dbReference type="RefSeq" id="WP_116072724.1">
    <property type="nucleotide sequence ID" value="NZ_BONB01000010.1"/>
</dbReference>
<dbReference type="Pfam" id="PF13432">
    <property type="entry name" value="TPR_16"/>
    <property type="match status" value="2"/>
</dbReference>
<dbReference type="Gene3D" id="1.25.40.10">
    <property type="entry name" value="Tetratricopeptide repeat domain"/>
    <property type="match status" value="2"/>
</dbReference>
<dbReference type="PANTHER" id="PTHR45586">
    <property type="entry name" value="TPR REPEAT-CONTAINING PROTEIN PA4667"/>
    <property type="match status" value="1"/>
</dbReference>
<comment type="caution">
    <text evidence="3">The sequence shown here is derived from an EMBL/GenBank/DDBJ whole genome shotgun (WGS) entry which is preliminary data.</text>
</comment>
<dbReference type="InterPro" id="IPR019734">
    <property type="entry name" value="TPR_rpt"/>
</dbReference>
<sequence length="430" mass="45061">MRHTWLKAGTVVVVAVALTTAAAVLWGPWRSAGPTGTPAAQSQASALAALVTRTEERLARVPDDWQGWADLGMAHVQLARITADPGHYGPAEEALRHSLSIRGEDRNGPALTGFAALEAARHDFAGAERYARKAVGVDPYAADAYGALADALIELGRPEDGFAAVQKMVDLRPDTGSYARASYTYELRGDLPRALDLMRQAREVATEPGDITFTLTHLASLAALTGDPAAAATYVAEGLARQPGSAPLLAGRAHLAAGRGDTAGAAADLRAALDTLPTPEYATALGDLLTSTGDVAGAKQAYDVTRAVGSTNQPDVDVVLFWADNGEAARAVTAAKQLYTTRKSTVVADALGWALHRAGRSAEALPHADDALRLGTRDARGHFHRGMIRLALGDRKGARADIAEALRIDPHFNPLGAETARTSLAALDAR</sequence>
<keyword evidence="1" id="KW-0677">Repeat</keyword>
<reference evidence="3 4" key="1">
    <citation type="submission" date="2018-08" db="EMBL/GenBank/DDBJ databases">
        <title>Sequencing the genomes of 1000 actinobacteria strains.</title>
        <authorList>
            <person name="Klenk H.-P."/>
        </authorList>
    </citation>
    <scope>NUCLEOTIDE SEQUENCE [LARGE SCALE GENOMIC DNA]</scope>
    <source>
        <strain evidence="3 4">DSM 44099</strain>
    </source>
</reference>
<dbReference type="EMBL" id="QUMQ01000001">
    <property type="protein sequence ID" value="REG00878.1"/>
    <property type="molecule type" value="Genomic_DNA"/>
</dbReference>
<dbReference type="OrthoDB" id="5477158at2"/>
<name>A0A3D9ZUN1_9ACTN</name>
<keyword evidence="2" id="KW-0802">TPR repeat</keyword>
<dbReference type="SUPFAM" id="SSF48452">
    <property type="entry name" value="TPR-like"/>
    <property type="match status" value="2"/>
</dbReference>
<proteinExistence type="predicted"/>
<keyword evidence="4" id="KW-1185">Reference proteome</keyword>
<dbReference type="Proteomes" id="UP000256913">
    <property type="component" value="Unassembled WGS sequence"/>
</dbReference>
<gene>
    <name evidence="3" type="ORF">DFJ67_6935</name>
</gene>
<evidence type="ECO:0000313" key="3">
    <source>
        <dbReference type="EMBL" id="REG00878.1"/>
    </source>
</evidence>
<dbReference type="AlphaFoldDB" id="A0A3D9ZUN1"/>
<dbReference type="InterPro" id="IPR011990">
    <property type="entry name" value="TPR-like_helical_dom_sf"/>
</dbReference>
<dbReference type="PANTHER" id="PTHR45586:SF1">
    <property type="entry name" value="LIPOPOLYSACCHARIDE ASSEMBLY PROTEIN B"/>
    <property type="match status" value="1"/>
</dbReference>
<evidence type="ECO:0000256" key="1">
    <source>
        <dbReference type="ARBA" id="ARBA00022737"/>
    </source>
</evidence>
<evidence type="ECO:0000256" key="2">
    <source>
        <dbReference type="ARBA" id="ARBA00022803"/>
    </source>
</evidence>
<evidence type="ECO:0000313" key="4">
    <source>
        <dbReference type="Proteomes" id="UP000256913"/>
    </source>
</evidence>
<dbReference type="Pfam" id="PF14559">
    <property type="entry name" value="TPR_19"/>
    <property type="match status" value="1"/>
</dbReference>
<accession>A0A3D9ZUN1</accession>
<dbReference type="SMART" id="SM00028">
    <property type="entry name" value="TPR"/>
    <property type="match status" value="7"/>
</dbReference>